<reference evidence="1" key="1">
    <citation type="journal article" date="2021" name="Proc. Natl. Acad. Sci. U.S.A.">
        <title>A Catalog of Tens of Thousands of Viruses from Human Metagenomes Reveals Hidden Associations with Chronic Diseases.</title>
        <authorList>
            <person name="Tisza M.J."/>
            <person name="Buck C.B."/>
        </authorList>
    </citation>
    <scope>NUCLEOTIDE SEQUENCE</scope>
    <source>
        <strain evidence="1">CtBAZ2</strain>
    </source>
</reference>
<proteinExistence type="predicted"/>
<accession>A0A8S5S8A1</accession>
<dbReference type="EMBL" id="BK032547">
    <property type="protein sequence ID" value="DAF46930.1"/>
    <property type="molecule type" value="Genomic_DNA"/>
</dbReference>
<sequence length="76" mass="8668">MYIINSKEVKCMAIKVKAKDADTLEEELEEWSLGVNLVNTAPTQTKETVTFSTDQIKKDKSKRTTYLNDDLEDPTL</sequence>
<evidence type="ECO:0000313" key="1">
    <source>
        <dbReference type="EMBL" id="DAF46930.1"/>
    </source>
</evidence>
<protein>
    <submittedName>
        <fullName evidence="1">Uncharacterized protein</fullName>
    </submittedName>
</protein>
<organism evidence="1">
    <name type="scientific">Siphoviridae sp. ctBAZ2</name>
    <dbReference type="NCBI Taxonomy" id="2827801"/>
    <lineage>
        <taxon>Viruses</taxon>
        <taxon>Duplodnaviria</taxon>
        <taxon>Heunggongvirae</taxon>
        <taxon>Uroviricota</taxon>
        <taxon>Caudoviricetes</taxon>
    </lineage>
</organism>
<name>A0A8S5S8A1_9CAUD</name>